<evidence type="ECO:0000313" key="6">
    <source>
        <dbReference type="EMBL" id="KAK3261169.1"/>
    </source>
</evidence>
<feature type="non-terminal residue" evidence="6">
    <location>
        <position position="400"/>
    </location>
</feature>
<feature type="region of interest" description="Disordered" evidence="4">
    <location>
        <begin position="48"/>
        <end position="80"/>
    </location>
</feature>
<name>A0AAE0KUP8_9CHLO</name>
<dbReference type="PROSITE" id="PS51165">
    <property type="entry name" value="THUMP"/>
    <property type="match status" value="1"/>
</dbReference>
<dbReference type="Proteomes" id="UP001190700">
    <property type="component" value="Unassembled WGS sequence"/>
</dbReference>
<evidence type="ECO:0000313" key="7">
    <source>
        <dbReference type="Proteomes" id="UP001190700"/>
    </source>
</evidence>
<keyword evidence="3" id="KW-0694">RNA-binding</keyword>
<dbReference type="Pfam" id="PF01170">
    <property type="entry name" value="UPF0020"/>
    <property type="match status" value="1"/>
</dbReference>
<dbReference type="InterPro" id="IPR054170">
    <property type="entry name" value="RlmL_1st"/>
</dbReference>
<dbReference type="AlphaFoldDB" id="A0AAE0KUP8"/>
<proteinExistence type="predicted"/>
<dbReference type="PROSITE" id="PS01261">
    <property type="entry name" value="UPF0020"/>
    <property type="match status" value="1"/>
</dbReference>
<dbReference type="CDD" id="cd11715">
    <property type="entry name" value="THUMP_AdoMetMT"/>
    <property type="match status" value="1"/>
</dbReference>
<feature type="domain" description="THUMP" evidence="5">
    <location>
        <begin position="129"/>
        <end position="248"/>
    </location>
</feature>
<dbReference type="EMBL" id="LGRX02017097">
    <property type="protein sequence ID" value="KAK3261169.1"/>
    <property type="molecule type" value="Genomic_DNA"/>
</dbReference>
<evidence type="ECO:0000256" key="4">
    <source>
        <dbReference type="SAM" id="MobiDB-lite"/>
    </source>
</evidence>
<dbReference type="InterPro" id="IPR004114">
    <property type="entry name" value="THUMP_dom"/>
</dbReference>
<comment type="caution">
    <text evidence="6">The sequence shown here is derived from an EMBL/GenBank/DDBJ whole genome shotgun (WGS) entry which is preliminary data.</text>
</comment>
<keyword evidence="2" id="KW-0808">Transferase</keyword>
<dbReference type="InterPro" id="IPR029063">
    <property type="entry name" value="SAM-dependent_MTases_sf"/>
</dbReference>
<gene>
    <name evidence="6" type="ORF">CYMTET_29912</name>
</gene>
<dbReference type="Gene3D" id="3.30.2130.30">
    <property type="match status" value="1"/>
</dbReference>
<dbReference type="GO" id="GO:0003723">
    <property type="term" value="F:RNA binding"/>
    <property type="evidence" value="ECO:0007669"/>
    <property type="project" value="UniProtKB-UniRule"/>
</dbReference>
<keyword evidence="1" id="KW-0489">Methyltransferase</keyword>
<accession>A0AAE0KUP8</accession>
<evidence type="ECO:0000256" key="2">
    <source>
        <dbReference type="ARBA" id="ARBA00022679"/>
    </source>
</evidence>
<dbReference type="Pfam" id="PF22020">
    <property type="entry name" value="RlmL_1st"/>
    <property type="match status" value="1"/>
</dbReference>
<dbReference type="GO" id="GO:0008173">
    <property type="term" value="F:RNA methyltransferase activity"/>
    <property type="evidence" value="ECO:0007669"/>
    <property type="project" value="UniProtKB-ARBA"/>
</dbReference>
<dbReference type="InterPro" id="IPR000241">
    <property type="entry name" value="RlmKL-like_Mtase"/>
</dbReference>
<dbReference type="Gene3D" id="3.40.50.150">
    <property type="entry name" value="Vaccinia Virus protein VP39"/>
    <property type="match status" value="1"/>
</dbReference>
<evidence type="ECO:0000259" key="5">
    <source>
        <dbReference type="PROSITE" id="PS51165"/>
    </source>
</evidence>
<dbReference type="PANTHER" id="PTHR47313">
    <property type="entry name" value="RIBOSOMAL RNA LARGE SUBUNIT METHYLTRANSFERASE K/L"/>
    <property type="match status" value="1"/>
</dbReference>
<keyword evidence="7" id="KW-1185">Reference proteome</keyword>
<evidence type="ECO:0000256" key="1">
    <source>
        <dbReference type="ARBA" id="ARBA00022603"/>
    </source>
</evidence>
<reference evidence="6 7" key="1">
    <citation type="journal article" date="2015" name="Genome Biol. Evol.">
        <title>Comparative Genomics of a Bacterivorous Green Alga Reveals Evolutionary Causalities and Consequences of Phago-Mixotrophic Mode of Nutrition.</title>
        <authorList>
            <person name="Burns J.A."/>
            <person name="Paasch A."/>
            <person name="Narechania A."/>
            <person name="Kim E."/>
        </authorList>
    </citation>
    <scope>NUCLEOTIDE SEQUENCE [LARGE SCALE GENOMIC DNA]</scope>
    <source>
        <strain evidence="6 7">PLY_AMNH</strain>
    </source>
</reference>
<dbReference type="SUPFAM" id="SSF53335">
    <property type="entry name" value="S-adenosyl-L-methionine-dependent methyltransferases"/>
    <property type="match status" value="1"/>
</dbReference>
<sequence>MALYLSPNVVFPTSAKQRSGFVSSHAGIPKLTLSRSWLPTRRSSRLYKTSQRSSGEVVCTSPPYEDQTRRRQHKEYRRRDTSGHKLQYFATCTPGLEQVVAQELQSSQVQAMSVVVGHLGVHFKGSMQTGYRANLWLRSSTRVLLLLSEDELDPYRPGGDSVYDFVRNAAPWAQLIPVGGTFLVKSHVWNCSQISNSMLASTRTKDAICDALRQEHRQKPRKPSIPEEADVPLVLSLHRDRALLYRDMTGVSLHKRGYRDAMHKASLNEATAAGVLQLSGWREAVASSAPKSSPVTLLDPMCGSGTLLIEAALMAMQVAPGLYRSSWPFESWPDFDPQEFAECRREAQEAERELPMHVRIMGNDMHSGALDLASRDIRAAGLGDLIELRQGDVAALAPEE</sequence>
<dbReference type="Pfam" id="PF02926">
    <property type="entry name" value="THUMP"/>
    <property type="match status" value="1"/>
</dbReference>
<dbReference type="InterPro" id="IPR053943">
    <property type="entry name" value="RlmKL-like_Mtase_CS"/>
</dbReference>
<protein>
    <recommendedName>
        <fullName evidence="5">THUMP domain-containing protein</fullName>
    </recommendedName>
</protein>
<dbReference type="GO" id="GO:0043527">
    <property type="term" value="C:tRNA methyltransferase complex"/>
    <property type="evidence" value="ECO:0007669"/>
    <property type="project" value="UniProtKB-ARBA"/>
</dbReference>
<evidence type="ECO:0000256" key="3">
    <source>
        <dbReference type="PROSITE-ProRule" id="PRU00529"/>
    </source>
</evidence>
<organism evidence="6 7">
    <name type="scientific">Cymbomonas tetramitiformis</name>
    <dbReference type="NCBI Taxonomy" id="36881"/>
    <lineage>
        <taxon>Eukaryota</taxon>
        <taxon>Viridiplantae</taxon>
        <taxon>Chlorophyta</taxon>
        <taxon>Pyramimonadophyceae</taxon>
        <taxon>Pyramimonadales</taxon>
        <taxon>Pyramimonadaceae</taxon>
        <taxon>Cymbomonas</taxon>
    </lineage>
</organism>
<dbReference type="GO" id="GO:0032259">
    <property type="term" value="P:methylation"/>
    <property type="evidence" value="ECO:0007669"/>
    <property type="project" value="UniProtKB-KW"/>
</dbReference>
<dbReference type="PANTHER" id="PTHR47313:SF1">
    <property type="entry name" value="RIBOSOMAL RNA LARGE SUBUNIT METHYLTRANSFERASE K_L"/>
    <property type="match status" value="1"/>
</dbReference>